<dbReference type="InterPro" id="IPR010035">
    <property type="entry name" value="Thi_S"/>
</dbReference>
<proteinExistence type="predicted"/>
<dbReference type="EMBL" id="JTCM02000003">
    <property type="protein sequence ID" value="NEU71502.1"/>
    <property type="molecule type" value="Genomic_DNA"/>
</dbReference>
<comment type="caution">
    <text evidence="1">The sequence shown here is derived from an EMBL/GenBank/DDBJ whole genome shotgun (WGS) entry which is preliminary data.</text>
</comment>
<dbReference type="Gene3D" id="3.10.20.30">
    <property type="match status" value="1"/>
</dbReference>
<dbReference type="AlphaFoldDB" id="A0A846H1S8"/>
<reference evidence="1 2" key="1">
    <citation type="journal article" date="2015" name="Genome Announc.">
        <title>Draft Genome Sequence of Cyanobacterium Hassallia byssoidea Strain VB512170, Isolated from Monuments in India.</title>
        <authorList>
            <person name="Singh D."/>
            <person name="Chandrababunaidu M.M."/>
            <person name="Panda A."/>
            <person name="Sen D."/>
            <person name="Bhattacharyya S."/>
            <person name="Adhikary S.P."/>
            <person name="Tripathy S."/>
        </authorList>
    </citation>
    <scope>NUCLEOTIDE SEQUENCE [LARGE SCALE GENOMIC DNA]</scope>
    <source>
        <strain evidence="1 2">VB512170</strain>
    </source>
</reference>
<dbReference type="InterPro" id="IPR012675">
    <property type="entry name" value="Beta-grasp_dom_sf"/>
</dbReference>
<dbReference type="PANTHER" id="PTHR34472:SF1">
    <property type="entry name" value="SULFUR CARRIER PROTEIN THIS"/>
    <property type="match status" value="1"/>
</dbReference>
<dbReference type="InterPro" id="IPR016155">
    <property type="entry name" value="Mopterin_synth/thiamin_S_b"/>
</dbReference>
<keyword evidence="2" id="KW-1185">Reference proteome</keyword>
<dbReference type="CDD" id="cd00565">
    <property type="entry name" value="Ubl_ThiS"/>
    <property type="match status" value="1"/>
</dbReference>
<dbReference type="Pfam" id="PF02597">
    <property type="entry name" value="ThiS"/>
    <property type="match status" value="1"/>
</dbReference>
<dbReference type="RefSeq" id="WP_039738888.1">
    <property type="nucleotide sequence ID" value="NZ_JTCM02000003.1"/>
</dbReference>
<dbReference type="PANTHER" id="PTHR34472">
    <property type="entry name" value="SULFUR CARRIER PROTEIN THIS"/>
    <property type="match status" value="1"/>
</dbReference>
<dbReference type="InterPro" id="IPR003749">
    <property type="entry name" value="ThiS/MoaD-like"/>
</dbReference>
<sequence length="70" mass="7791">MSDQITLSINGETRTCSSQTPLPDILQDNGFNLRLIAVEYNGEILHRQFWSDTKIQQGDRLEVVTIVGGG</sequence>
<evidence type="ECO:0000313" key="2">
    <source>
        <dbReference type="Proteomes" id="UP000031549"/>
    </source>
</evidence>
<accession>A0A846H1S8</accession>
<evidence type="ECO:0000313" key="1">
    <source>
        <dbReference type="EMBL" id="NEU71502.1"/>
    </source>
</evidence>
<dbReference type="SUPFAM" id="SSF54285">
    <property type="entry name" value="MoaD/ThiS"/>
    <property type="match status" value="1"/>
</dbReference>
<protein>
    <submittedName>
        <fullName evidence="1">Thiamine biosynthesis protein ThiS</fullName>
    </submittedName>
</protein>
<dbReference type="NCBIfam" id="TIGR01683">
    <property type="entry name" value="thiS"/>
    <property type="match status" value="1"/>
</dbReference>
<dbReference type="Proteomes" id="UP000031549">
    <property type="component" value="Unassembled WGS sequence"/>
</dbReference>
<name>A0A846H1S8_9CYAN</name>
<organism evidence="1 2">
    <name type="scientific">Hassallia byssoidea VB512170</name>
    <dbReference type="NCBI Taxonomy" id="1304833"/>
    <lineage>
        <taxon>Bacteria</taxon>
        <taxon>Bacillati</taxon>
        <taxon>Cyanobacteriota</taxon>
        <taxon>Cyanophyceae</taxon>
        <taxon>Nostocales</taxon>
        <taxon>Tolypothrichaceae</taxon>
        <taxon>Hassallia</taxon>
    </lineage>
</organism>
<gene>
    <name evidence="1" type="primary">thiS</name>
    <name evidence="1" type="ORF">PI95_002630</name>
</gene>